<dbReference type="InterPro" id="IPR036291">
    <property type="entry name" value="NAD(P)-bd_dom_sf"/>
</dbReference>
<organism evidence="3 4">
    <name type="scientific">Marivibrio halodurans</name>
    <dbReference type="NCBI Taxonomy" id="2039722"/>
    <lineage>
        <taxon>Bacteria</taxon>
        <taxon>Pseudomonadati</taxon>
        <taxon>Pseudomonadota</taxon>
        <taxon>Alphaproteobacteria</taxon>
        <taxon>Rhodospirillales</taxon>
        <taxon>Rhodospirillaceae</taxon>
        <taxon>Marivibrio</taxon>
    </lineage>
</organism>
<evidence type="ECO:0000313" key="4">
    <source>
        <dbReference type="Proteomes" id="UP000672602"/>
    </source>
</evidence>
<name>A0A8J7RYV9_9PROT</name>
<dbReference type="EMBL" id="JAGMWN010000003">
    <property type="protein sequence ID" value="MBP5856870.1"/>
    <property type="molecule type" value="Genomic_DNA"/>
</dbReference>
<comment type="caution">
    <text evidence="3">The sequence shown here is derived from an EMBL/GenBank/DDBJ whole genome shotgun (WGS) entry which is preliminary data.</text>
</comment>
<keyword evidence="4" id="KW-1185">Reference proteome</keyword>
<dbReference type="CDD" id="cd05233">
    <property type="entry name" value="SDR_c"/>
    <property type="match status" value="1"/>
</dbReference>
<dbReference type="GO" id="GO:0016491">
    <property type="term" value="F:oxidoreductase activity"/>
    <property type="evidence" value="ECO:0007669"/>
    <property type="project" value="UniProtKB-KW"/>
</dbReference>
<dbReference type="Gene3D" id="3.40.50.720">
    <property type="entry name" value="NAD(P)-binding Rossmann-like Domain"/>
    <property type="match status" value="1"/>
</dbReference>
<dbReference type="PANTHER" id="PTHR43669">
    <property type="entry name" value="5-KETO-D-GLUCONATE 5-REDUCTASE"/>
    <property type="match status" value="1"/>
</dbReference>
<dbReference type="AlphaFoldDB" id="A0A8J7RYV9"/>
<dbReference type="Proteomes" id="UP000672602">
    <property type="component" value="Unassembled WGS sequence"/>
</dbReference>
<sequence length="259" mass="26279">MRIEGARCLVTGGAGGIGRALARALVARGAGAVVLSDRAGPALDAEAAAIGAEAMASDLTDPDGPADLIARAEAAMGGIDLMCSNAGVLIADPDPADAASAPDADWTLSWDLNVMAHVRLARAALPGMEHRGGGHMLLTVSAAGLLTMIGHAPYAVTKAAALAFAQNLAITHGDRGIGVSALCPQAVTTGMLRATPRPEAAMAAAALSAEDVAQAALDGVAAGRFLILPHPEVADYVRRRADDLDRWIGGMRKMRRTLG</sequence>
<accession>A0A8J7RYV9</accession>
<reference evidence="3" key="1">
    <citation type="submission" date="2021-04" db="EMBL/GenBank/DDBJ databases">
        <authorList>
            <person name="Zhang D.-C."/>
        </authorList>
    </citation>
    <scope>NUCLEOTIDE SEQUENCE</scope>
    <source>
        <strain evidence="3">CGMCC 1.15697</strain>
    </source>
</reference>
<dbReference type="InterPro" id="IPR020904">
    <property type="entry name" value="Sc_DH/Rdtase_CS"/>
</dbReference>
<dbReference type="SUPFAM" id="SSF51735">
    <property type="entry name" value="NAD(P)-binding Rossmann-fold domains"/>
    <property type="match status" value="1"/>
</dbReference>
<evidence type="ECO:0000256" key="2">
    <source>
        <dbReference type="ARBA" id="ARBA00023002"/>
    </source>
</evidence>
<dbReference type="InterPro" id="IPR002347">
    <property type="entry name" value="SDR_fam"/>
</dbReference>
<dbReference type="PROSITE" id="PS00061">
    <property type="entry name" value="ADH_SHORT"/>
    <property type="match status" value="1"/>
</dbReference>
<evidence type="ECO:0000313" key="3">
    <source>
        <dbReference type="EMBL" id="MBP5856870.1"/>
    </source>
</evidence>
<dbReference type="RefSeq" id="WP_210681455.1">
    <property type="nucleotide sequence ID" value="NZ_JAGMWN010000003.1"/>
</dbReference>
<keyword evidence="2" id="KW-0560">Oxidoreductase</keyword>
<protein>
    <submittedName>
        <fullName evidence="3">SDR family oxidoreductase</fullName>
    </submittedName>
</protein>
<dbReference type="PRINTS" id="PR00081">
    <property type="entry name" value="GDHRDH"/>
</dbReference>
<comment type="similarity">
    <text evidence="1">Belongs to the short-chain dehydrogenases/reductases (SDR) family.</text>
</comment>
<dbReference type="PANTHER" id="PTHR43669:SF3">
    <property type="entry name" value="ALCOHOL DEHYDROGENASE, PUTATIVE (AFU_ORTHOLOGUE AFUA_3G03445)-RELATED"/>
    <property type="match status" value="1"/>
</dbReference>
<evidence type="ECO:0000256" key="1">
    <source>
        <dbReference type="ARBA" id="ARBA00006484"/>
    </source>
</evidence>
<gene>
    <name evidence="3" type="ORF">KAJ83_07615</name>
</gene>
<dbReference type="Pfam" id="PF00106">
    <property type="entry name" value="adh_short"/>
    <property type="match status" value="1"/>
</dbReference>
<proteinExistence type="inferred from homology"/>